<dbReference type="EMBL" id="KZ358438">
    <property type="protein sequence ID" value="PIO59216.1"/>
    <property type="molecule type" value="Genomic_DNA"/>
</dbReference>
<dbReference type="Proteomes" id="UP000230423">
    <property type="component" value="Unassembled WGS sequence"/>
</dbReference>
<evidence type="ECO:0000313" key="2">
    <source>
        <dbReference type="Proteomes" id="UP000230423"/>
    </source>
</evidence>
<protein>
    <submittedName>
        <fullName evidence="1">Uncharacterized protein</fullName>
    </submittedName>
</protein>
<dbReference type="OrthoDB" id="294251at2759"/>
<dbReference type="SUPFAM" id="SSF47923">
    <property type="entry name" value="Ypt/Rab-GAP domain of gyp1p"/>
    <property type="match status" value="1"/>
</dbReference>
<feature type="non-terminal residue" evidence="1">
    <location>
        <position position="1"/>
    </location>
</feature>
<reference evidence="1 2" key="1">
    <citation type="submission" date="2015-09" db="EMBL/GenBank/DDBJ databases">
        <title>Draft genome of the parasitic nematode Teladorsagia circumcincta isolate WARC Sus (inbred).</title>
        <authorList>
            <person name="Mitreva M."/>
        </authorList>
    </citation>
    <scope>NUCLEOTIDE SEQUENCE [LARGE SCALE GENOMIC DNA]</scope>
    <source>
        <strain evidence="1 2">S</strain>
    </source>
</reference>
<evidence type="ECO:0000313" key="1">
    <source>
        <dbReference type="EMBL" id="PIO59216.1"/>
    </source>
</evidence>
<gene>
    <name evidence="1" type="ORF">TELCIR_19327</name>
</gene>
<accession>A0A2G9TML2</accession>
<name>A0A2G9TML2_TELCI</name>
<dbReference type="InterPro" id="IPR035969">
    <property type="entry name" value="Rab-GAP_TBC_sf"/>
</dbReference>
<dbReference type="Gene3D" id="1.10.472.80">
    <property type="entry name" value="Ypt/Rab-GAP domain of gyp1p, domain 3"/>
    <property type="match status" value="1"/>
</dbReference>
<organism evidence="1 2">
    <name type="scientific">Teladorsagia circumcincta</name>
    <name type="common">Brown stomach worm</name>
    <name type="synonym">Ostertagia circumcincta</name>
    <dbReference type="NCBI Taxonomy" id="45464"/>
    <lineage>
        <taxon>Eukaryota</taxon>
        <taxon>Metazoa</taxon>
        <taxon>Ecdysozoa</taxon>
        <taxon>Nematoda</taxon>
        <taxon>Chromadorea</taxon>
        <taxon>Rhabditida</taxon>
        <taxon>Rhabditina</taxon>
        <taxon>Rhabditomorpha</taxon>
        <taxon>Strongyloidea</taxon>
        <taxon>Trichostrongylidae</taxon>
        <taxon>Teladorsagia</taxon>
    </lineage>
</organism>
<proteinExistence type="predicted"/>
<dbReference type="AlphaFoldDB" id="A0A2G9TML2"/>
<keyword evidence="2" id="KW-1185">Reference proteome</keyword>
<sequence>KECPPVMRTLKSLDVGLDLIIGKWFLCWFVEVLPLELESDRRSHHIMVRSDIRASKCTDIL</sequence>